<keyword evidence="2 3" id="KW-1015">Disulfide bond</keyword>
<dbReference type="AlphaFoldDB" id="A0A0R3SZ88"/>
<comment type="caution">
    <text evidence="3">Lacks conserved residue(s) required for the propagation of feature annotation.</text>
</comment>
<evidence type="ECO:0000313" key="7">
    <source>
        <dbReference type="WBParaSite" id="HDID_0001108401-mRNA-1"/>
    </source>
</evidence>
<dbReference type="OrthoDB" id="9998011at2759"/>
<organism evidence="7">
    <name type="scientific">Hymenolepis diminuta</name>
    <name type="common">Rat tapeworm</name>
    <dbReference type="NCBI Taxonomy" id="6216"/>
    <lineage>
        <taxon>Eukaryota</taxon>
        <taxon>Metazoa</taxon>
        <taxon>Spiralia</taxon>
        <taxon>Lophotrochozoa</taxon>
        <taxon>Platyhelminthes</taxon>
        <taxon>Cestoda</taxon>
        <taxon>Eucestoda</taxon>
        <taxon>Cyclophyllidea</taxon>
        <taxon>Hymenolepididae</taxon>
        <taxon>Hymenolepis</taxon>
    </lineage>
</organism>
<accession>A0A0R3SZ88</accession>
<keyword evidence="1" id="KW-0732">Signal</keyword>
<dbReference type="InterPro" id="IPR000742">
    <property type="entry name" value="EGF"/>
</dbReference>
<reference evidence="5 6" key="2">
    <citation type="submission" date="2018-11" db="EMBL/GenBank/DDBJ databases">
        <authorList>
            <consortium name="Pathogen Informatics"/>
        </authorList>
    </citation>
    <scope>NUCLEOTIDE SEQUENCE [LARGE SCALE GENOMIC DNA]</scope>
</reference>
<evidence type="ECO:0000313" key="6">
    <source>
        <dbReference type="Proteomes" id="UP000274504"/>
    </source>
</evidence>
<dbReference type="PANTHER" id="PTHR14949">
    <property type="entry name" value="EGF-LIKE-DOMAIN, MULTIPLE 7, 8"/>
    <property type="match status" value="1"/>
</dbReference>
<feature type="disulfide bond" evidence="3">
    <location>
        <begin position="144"/>
        <end position="154"/>
    </location>
</feature>
<dbReference type="PANTHER" id="PTHR14949:SF56">
    <property type="entry name" value="EGF-LIKE-DOMAIN, MULTIPLE 7"/>
    <property type="match status" value="1"/>
</dbReference>
<dbReference type="EMBL" id="UYSG01012453">
    <property type="protein sequence ID" value="VDL64765.1"/>
    <property type="molecule type" value="Genomic_DNA"/>
</dbReference>
<dbReference type="Proteomes" id="UP000274504">
    <property type="component" value="Unassembled WGS sequence"/>
</dbReference>
<evidence type="ECO:0000256" key="2">
    <source>
        <dbReference type="ARBA" id="ARBA00023157"/>
    </source>
</evidence>
<evidence type="ECO:0000256" key="1">
    <source>
        <dbReference type="ARBA" id="ARBA00022729"/>
    </source>
</evidence>
<dbReference type="WBParaSite" id="HDID_0001108401-mRNA-1">
    <property type="protein sequence ID" value="HDID_0001108401-mRNA-1"/>
    <property type="gene ID" value="HDID_0001108401"/>
</dbReference>
<evidence type="ECO:0000313" key="5">
    <source>
        <dbReference type="EMBL" id="VDL64765.1"/>
    </source>
</evidence>
<evidence type="ECO:0000256" key="3">
    <source>
        <dbReference type="PROSITE-ProRule" id="PRU00076"/>
    </source>
</evidence>
<dbReference type="STRING" id="6216.A0A0R3SZ88"/>
<name>A0A0R3SZ88_HYMDI</name>
<dbReference type="InterPro" id="IPR050969">
    <property type="entry name" value="Dev_Signal_Modulators"/>
</dbReference>
<feature type="disulfide bond" evidence="3">
    <location>
        <begin position="162"/>
        <end position="171"/>
    </location>
</feature>
<feature type="domain" description="EGF-like" evidence="4">
    <location>
        <begin position="140"/>
        <end position="172"/>
    </location>
</feature>
<keyword evidence="3" id="KW-0245">EGF-like domain</keyword>
<evidence type="ECO:0000259" key="4">
    <source>
        <dbReference type="PROSITE" id="PS50026"/>
    </source>
</evidence>
<gene>
    <name evidence="5" type="ORF">HDID_LOCUS11081</name>
</gene>
<proteinExistence type="predicted"/>
<dbReference type="PROSITE" id="PS50026">
    <property type="entry name" value="EGF_3"/>
    <property type="match status" value="1"/>
</dbReference>
<sequence length="340" mass="36941">NKSLYRPGETVKFRFVALTRRNILPFPESATWSSYQGVGEYWSEKTVVRLEPEVQKRRVDASYFDLIEIKDPLGNTDSKQLIPKNKCKSNHESSSRQWMLLNGVIDRTLCANMTTNIINLIGGKPPSSNDKLGWTGPNCLTPVCNEGCAKGGICVAPNRCTCKPGWNGESCEICVARSGCRDGDCVKGQSLRETTVDIGKMTAPGDIEMNASAHKGKKVGSTGITDSTPRRTVFKHVANLEFDSDFGPELRAVVFISIEGKIASDYLQIENIPSCSSPALPESSQNGGGLQFSEKVATPGKLVTMTLNLLHGHADGDSIYGTCILSTIKVTIKNFDIAAM</sequence>
<protein>
    <submittedName>
        <fullName evidence="7">EGF-like domain-containing protein</fullName>
    </submittedName>
</protein>
<reference evidence="7" key="1">
    <citation type="submission" date="2017-02" db="UniProtKB">
        <authorList>
            <consortium name="WormBaseParasite"/>
        </authorList>
    </citation>
    <scope>IDENTIFICATION</scope>
</reference>
<dbReference type="PROSITE" id="PS00022">
    <property type="entry name" value="EGF_1"/>
    <property type="match status" value="1"/>
</dbReference>
<dbReference type="Gene3D" id="2.10.25.10">
    <property type="entry name" value="Laminin"/>
    <property type="match status" value="1"/>
</dbReference>